<dbReference type="Gene3D" id="1.10.150.130">
    <property type="match status" value="1"/>
</dbReference>
<sequence length="427" mass="50147">MSTLRSTFVLKEPQGKGKTSNKETLILFRCNFKNEGKRFIYSTGERIAPKSWDFKNRQPLLHGSNRSKVASSIRMQINRYKDKFEELQAICKSMDRDFTSKVLKDEFDKEFKRLKNAGNSFFDAYDEFMDFKKKIGDWSPSTVKRYDNIKNILQEFERDRKFTLSFNSIDNKFHAEFTDYCINQKNQINNTFSRNVGLFKTFMGWALGNGYTYKDDFKKLKKMKVVITNQIALDLKDLDKLMKHDFKKKSLERIRDVFVFACVTGMRFGELKLISLENIVDGQVHLKEEKNSEKEVRRIPLNDLALFILKKYNYDLPLIANQKHNEYIKDVFEAAGYTHDVEKVVTKGKESIREVMPFYKRISSHTARRTFITMMKKKGFSDKLIASISGHSDMKTLNQYYQVDDAARSEAVKDVFKVSYEPLKKVD</sequence>
<evidence type="ECO:0000256" key="3">
    <source>
        <dbReference type="ARBA" id="ARBA00023172"/>
    </source>
</evidence>
<feature type="domain" description="Tyr recombinase" evidence="4">
    <location>
        <begin position="228"/>
        <end position="414"/>
    </location>
</feature>
<keyword evidence="6" id="KW-1185">Reference proteome</keyword>
<evidence type="ECO:0000256" key="1">
    <source>
        <dbReference type="ARBA" id="ARBA00008857"/>
    </source>
</evidence>
<dbReference type="InterPro" id="IPR050090">
    <property type="entry name" value="Tyrosine_recombinase_XerCD"/>
</dbReference>
<accession>A0ABT5XLC3</accession>
<dbReference type="RefSeq" id="WP_275648650.1">
    <property type="nucleotide sequence ID" value="NZ_JARFVA010000001.1"/>
</dbReference>
<proteinExistence type="inferred from homology"/>
<keyword evidence="3" id="KW-0233">DNA recombination</keyword>
<evidence type="ECO:0000313" key="5">
    <source>
        <dbReference type="EMBL" id="MDF0706617.1"/>
    </source>
</evidence>
<comment type="similarity">
    <text evidence="1">Belongs to the 'phage' integrase family.</text>
</comment>
<dbReference type="Proteomes" id="UP001217083">
    <property type="component" value="Unassembled WGS sequence"/>
</dbReference>
<dbReference type="EMBL" id="JARFVA010000001">
    <property type="protein sequence ID" value="MDF0706617.1"/>
    <property type="molecule type" value="Genomic_DNA"/>
</dbReference>
<comment type="caution">
    <text evidence="5">The sequence shown here is derived from an EMBL/GenBank/DDBJ whole genome shotgun (WGS) entry which is preliminary data.</text>
</comment>
<dbReference type="Pfam" id="PF00589">
    <property type="entry name" value="Phage_integrase"/>
    <property type="match status" value="1"/>
</dbReference>
<organism evidence="5 6">
    <name type="scientific">Flagellimonas okinawensis</name>
    <dbReference type="NCBI Taxonomy" id="3031324"/>
    <lineage>
        <taxon>Bacteria</taxon>
        <taxon>Pseudomonadati</taxon>
        <taxon>Bacteroidota</taxon>
        <taxon>Flavobacteriia</taxon>
        <taxon>Flavobacteriales</taxon>
        <taxon>Flavobacteriaceae</taxon>
        <taxon>Flagellimonas</taxon>
    </lineage>
</organism>
<dbReference type="Gene3D" id="1.10.443.10">
    <property type="entry name" value="Intergrase catalytic core"/>
    <property type="match status" value="1"/>
</dbReference>
<dbReference type="Pfam" id="PF13102">
    <property type="entry name" value="Phage_int_SAM_5"/>
    <property type="match status" value="1"/>
</dbReference>
<dbReference type="PANTHER" id="PTHR30349:SF64">
    <property type="entry name" value="PROPHAGE INTEGRASE INTD-RELATED"/>
    <property type="match status" value="1"/>
</dbReference>
<dbReference type="InterPro" id="IPR010998">
    <property type="entry name" value="Integrase_recombinase_N"/>
</dbReference>
<dbReference type="SUPFAM" id="SSF56349">
    <property type="entry name" value="DNA breaking-rejoining enzymes"/>
    <property type="match status" value="1"/>
</dbReference>
<name>A0ABT5XLC3_9FLAO</name>
<dbReference type="PROSITE" id="PS51898">
    <property type="entry name" value="TYR_RECOMBINASE"/>
    <property type="match status" value="1"/>
</dbReference>
<evidence type="ECO:0000313" key="6">
    <source>
        <dbReference type="Proteomes" id="UP001217083"/>
    </source>
</evidence>
<dbReference type="InterPro" id="IPR002104">
    <property type="entry name" value="Integrase_catalytic"/>
</dbReference>
<dbReference type="InterPro" id="IPR011010">
    <property type="entry name" value="DNA_brk_join_enz"/>
</dbReference>
<dbReference type="PANTHER" id="PTHR30349">
    <property type="entry name" value="PHAGE INTEGRASE-RELATED"/>
    <property type="match status" value="1"/>
</dbReference>
<dbReference type="InterPro" id="IPR025269">
    <property type="entry name" value="SAM-like_dom"/>
</dbReference>
<evidence type="ECO:0000256" key="2">
    <source>
        <dbReference type="ARBA" id="ARBA00023125"/>
    </source>
</evidence>
<protein>
    <submittedName>
        <fullName evidence="5">Tyrosine-type recombinase/integrase</fullName>
    </submittedName>
</protein>
<reference evidence="5 6" key="1">
    <citation type="submission" date="2023-03" db="EMBL/GenBank/DDBJ databases">
        <title>Muricauda XX sp. nov. and Muricauda XXX sp. nov., two novel species isolated from Okinawa Trough.</title>
        <authorList>
            <person name="Cao W."/>
            <person name="Deng X."/>
        </authorList>
    </citation>
    <scope>NUCLEOTIDE SEQUENCE [LARGE SCALE GENOMIC DNA]</scope>
    <source>
        <strain evidence="5 6">81s02</strain>
    </source>
</reference>
<evidence type="ECO:0000259" key="4">
    <source>
        <dbReference type="PROSITE" id="PS51898"/>
    </source>
</evidence>
<gene>
    <name evidence="5" type="ORF">PY091_05270</name>
</gene>
<dbReference type="InterPro" id="IPR013762">
    <property type="entry name" value="Integrase-like_cat_sf"/>
</dbReference>
<keyword evidence="2" id="KW-0238">DNA-binding</keyword>